<comment type="caution">
    <text evidence="1">The sequence shown here is derived from an EMBL/GenBank/DDBJ whole genome shotgun (WGS) entry which is preliminary data.</text>
</comment>
<reference evidence="1" key="1">
    <citation type="journal article" date="2021" name="Nat. Commun.">
        <title>Genetic determinants of endophytism in the Arabidopsis root mycobiome.</title>
        <authorList>
            <person name="Mesny F."/>
            <person name="Miyauchi S."/>
            <person name="Thiergart T."/>
            <person name="Pickel B."/>
            <person name="Atanasova L."/>
            <person name="Karlsson M."/>
            <person name="Huettel B."/>
            <person name="Barry K.W."/>
            <person name="Haridas S."/>
            <person name="Chen C."/>
            <person name="Bauer D."/>
            <person name="Andreopoulos W."/>
            <person name="Pangilinan J."/>
            <person name="LaButti K."/>
            <person name="Riley R."/>
            <person name="Lipzen A."/>
            <person name="Clum A."/>
            <person name="Drula E."/>
            <person name="Henrissat B."/>
            <person name="Kohler A."/>
            <person name="Grigoriev I.V."/>
            <person name="Martin F.M."/>
            <person name="Hacquard S."/>
        </authorList>
    </citation>
    <scope>NUCLEOTIDE SEQUENCE</scope>
    <source>
        <strain evidence="1">MPI-SDFR-AT-0068</strain>
    </source>
</reference>
<dbReference type="EMBL" id="JAGPXF010000009">
    <property type="protein sequence ID" value="KAH7231090.1"/>
    <property type="molecule type" value="Genomic_DNA"/>
</dbReference>
<name>A0A8K0W5X6_9HYPO</name>
<organism evidence="1 2">
    <name type="scientific">Fusarium tricinctum</name>
    <dbReference type="NCBI Taxonomy" id="61284"/>
    <lineage>
        <taxon>Eukaryota</taxon>
        <taxon>Fungi</taxon>
        <taxon>Dikarya</taxon>
        <taxon>Ascomycota</taxon>
        <taxon>Pezizomycotina</taxon>
        <taxon>Sordariomycetes</taxon>
        <taxon>Hypocreomycetidae</taxon>
        <taxon>Hypocreales</taxon>
        <taxon>Nectriaceae</taxon>
        <taxon>Fusarium</taxon>
        <taxon>Fusarium tricinctum species complex</taxon>
    </lineage>
</organism>
<dbReference type="OrthoDB" id="5150763at2759"/>
<keyword evidence="2" id="KW-1185">Reference proteome</keyword>
<gene>
    <name evidence="1" type="ORF">BKA59DRAFT_409299</name>
</gene>
<protein>
    <submittedName>
        <fullName evidence="1">Uncharacterized protein</fullName>
    </submittedName>
</protein>
<accession>A0A8K0W5X6</accession>
<sequence>MEPFIYFETYRVLVCKKCKFACVANKVPTHLQTRHREIPSAERRKVAEFILNISGVIKDQLGLEEFRFPPLTISSVTFLTPPKLDRLKCRKYPYIIKYLKKIGN</sequence>
<evidence type="ECO:0000313" key="1">
    <source>
        <dbReference type="EMBL" id="KAH7231090.1"/>
    </source>
</evidence>
<dbReference type="Proteomes" id="UP000813427">
    <property type="component" value="Unassembled WGS sequence"/>
</dbReference>
<evidence type="ECO:0000313" key="2">
    <source>
        <dbReference type="Proteomes" id="UP000813427"/>
    </source>
</evidence>
<proteinExistence type="predicted"/>
<dbReference type="Pfam" id="PF12013">
    <property type="entry name" value="OrsD"/>
    <property type="match status" value="1"/>
</dbReference>
<dbReference type="InterPro" id="IPR022698">
    <property type="entry name" value="OrsD"/>
</dbReference>
<dbReference type="AlphaFoldDB" id="A0A8K0W5X6"/>